<evidence type="ECO:0000256" key="5">
    <source>
        <dbReference type="ARBA" id="ARBA00022840"/>
    </source>
</evidence>
<keyword evidence="4" id="KW-0418">Kinase</keyword>
<dbReference type="CDD" id="cd00156">
    <property type="entry name" value="REC"/>
    <property type="match status" value="1"/>
</dbReference>
<dbReference type="InterPro" id="IPR013656">
    <property type="entry name" value="PAS_4"/>
</dbReference>
<accession>A0A062V9U8</accession>
<organism evidence="12 13">
    <name type="scientific">Candidatus Methanoperedens nitratireducens</name>
    <dbReference type="NCBI Taxonomy" id="1392998"/>
    <lineage>
        <taxon>Archaea</taxon>
        <taxon>Methanobacteriati</taxon>
        <taxon>Methanobacteriota</taxon>
        <taxon>Stenosarchaea group</taxon>
        <taxon>Methanomicrobia</taxon>
        <taxon>Methanosarcinales</taxon>
        <taxon>ANME-2 cluster</taxon>
        <taxon>Candidatus Methanoperedentaceae</taxon>
        <taxon>Candidatus Methanoperedens</taxon>
    </lineage>
</organism>
<protein>
    <submittedName>
        <fullName evidence="12">PAS domain S-box</fullName>
    </submittedName>
</protein>
<evidence type="ECO:0000259" key="9">
    <source>
        <dbReference type="PROSITE" id="PS50110"/>
    </source>
</evidence>
<evidence type="ECO:0000256" key="2">
    <source>
        <dbReference type="ARBA" id="ARBA00022679"/>
    </source>
</evidence>
<feature type="domain" description="PAS" evidence="10">
    <location>
        <begin position="55"/>
        <end position="120"/>
    </location>
</feature>
<feature type="domain" description="PAS" evidence="10">
    <location>
        <begin position="173"/>
        <end position="243"/>
    </location>
</feature>
<dbReference type="InterPro" id="IPR000014">
    <property type="entry name" value="PAS"/>
</dbReference>
<keyword evidence="13" id="KW-1185">Reference proteome</keyword>
<dbReference type="Gene3D" id="3.30.565.10">
    <property type="entry name" value="Histidine kinase-like ATPase, C-terminal domain"/>
    <property type="match status" value="1"/>
</dbReference>
<feature type="domain" description="Histidine kinase" evidence="8">
    <location>
        <begin position="310"/>
        <end position="532"/>
    </location>
</feature>
<dbReference type="Gene3D" id="1.10.287.130">
    <property type="match status" value="1"/>
</dbReference>
<keyword evidence="6" id="KW-0902">Two-component regulatory system</keyword>
<evidence type="ECO:0000256" key="1">
    <source>
        <dbReference type="ARBA" id="ARBA00022553"/>
    </source>
</evidence>
<keyword evidence="5" id="KW-0067">ATP-binding</keyword>
<name>A0A062V9U8_9EURY</name>
<gene>
    <name evidence="12" type="ORF">ANME2D_01528</name>
</gene>
<evidence type="ECO:0000313" key="12">
    <source>
        <dbReference type="EMBL" id="KCZ72125.1"/>
    </source>
</evidence>
<dbReference type="SMART" id="SM00448">
    <property type="entry name" value="REC"/>
    <property type="match status" value="1"/>
</dbReference>
<dbReference type="InterPro" id="IPR003594">
    <property type="entry name" value="HATPase_dom"/>
</dbReference>
<dbReference type="Pfam" id="PF02518">
    <property type="entry name" value="HATPase_c"/>
    <property type="match status" value="1"/>
</dbReference>
<feature type="domain" description="PAC" evidence="11">
    <location>
        <begin position="245"/>
        <end position="297"/>
    </location>
</feature>
<evidence type="ECO:0000256" key="4">
    <source>
        <dbReference type="ARBA" id="ARBA00022777"/>
    </source>
</evidence>
<dbReference type="Pfam" id="PF13426">
    <property type="entry name" value="PAS_9"/>
    <property type="match status" value="1"/>
</dbReference>
<dbReference type="Pfam" id="PF08448">
    <property type="entry name" value="PAS_4"/>
    <property type="match status" value="1"/>
</dbReference>
<dbReference type="SUPFAM" id="SSF55785">
    <property type="entry name" value="PYP-like sensor domain (PAS domain)"/>
    <property type="match status" value="2"/>
</dbReference>
<dbReference type="CDD" id="cd00082">
    <property type="entry name" value="HisKA"/>
    <property type="match status" value="1"/>
</dbReference>
<dbReference type="PRINTS" id="PR00344">
    <property type="entry name" value="BCTRLSENSOR"/>
</dbReference>
<dbReference type="SMART" id="SM00388">
    <property type="entry name" value="HisKA"/>
    <property type="match status" value="1"/>
</dbReference>
<dbReference type="PANTHER" id="PTHR43065">
    <property type="entry name" value="SENSOR HISTIDINE KINASE"/>
    <property type="match status" value="1"/>
</dbReference>
<dbReference type="NCBIfam" id="TIGR00229">
    <property type="entry name" value="sensory_box"/>
    <property type="match status" value="2"/>
</dbReference>
<dbReference type="InterPro" id="IPR036097">
    <property type="entry name" value="HisK_dim/P_sf"/>
</dbReference>
<dbReference type="Gene3D" id="3.30.450.20">
    <property type="entry name" value="PAS domain"/>
    <property type="match status" value="2"/>
</dbReference>
<dbReference type="CDD" id="cd00130">
    <property type="entry name" value="PAS"/>
    <property type="match status" value="2"/>
</dbReference>
<dbReference type="SMART" id="SM00086">
    <property type="entry name" value="PAC"/>
    <property type="match status" value="2"/>
</dbReference>
<dbReference type="InterPro" id="IPR003661">
    <property type="entry name" value="HisK_dim/P_dom"/>
</dbReference>
<dbReference type="SUPFAM" id="SSF47384">
    <property type="entry name" value="Homodimeric domain of signal transducing histidine kinase"/>
    <property type="match status" value="1"/>
</dbReference>
<dbReference type="InterPro" id="IPR004358">
    <property type="entry name" value="Sig_transdc_His_kin-like_C"/>
</dbReference>
<dbReference type="EMBL" id="JMIY01000003">
    <property type="protein sequence ID" value="KCZ72125.1"/>
    <property type="molecule type" value="Genomic_DNA"/>
</dbReference>
<dbReference type="Gene3D" id="3.40.50.2300">
    <property type="match status" value="1"/>
</dbReference>
<dbReference type="InterPro" id="IPR000700">
    <property type="entry name" value="PAS-assoc_C"/>
</dbReference>
<reference evidence="12 13" key="1">
    <citation type="journal article" date="2013" name="Nature">
        <title>Anaerobic oxidation of methane coupled to nitrate reduction in a novel archaeal lineage.</title>
        <authorList>
            <person name="Haroon M.F."/>
            <person name="Hu S."/>
            <person name="Shi Y."/>
            <person name="Imelfort M."/>
            <person name="Keller J."/>
            <person name="Hugenholtz P."/>
            <person name="Yuan Z."/>
            <person name="Tyson G.W."/>
        </authorList>
    </citation>
    <scope>NUCLEOTIDE SEQUENCE [LARGE SCALE GENOMIC DNA]</scope>
    <source>
        <strain evidence="12 13">ANME-2d</strain>
    </source>
</reference>
<evidence type="ECO:0000313" key="13">
    <source>
        <dbReference type="Proteomes" id="UP000027153"/>
    </source>
</evidence>
<feature type="domain" description="PAC" evidence="11">
    <location>
        <begin position="126"/>
        <end position="176"/>
    </location>
</feature>
<dbReference type="PROSITE" id="PS50110">
    <property type="entry name" value="RESPONSE_REGULATORY"/>
    <property type="match status" value="1"/>
</dbReference>
<dbReference type="PROSITE" id="PS50113">
    <property type="entry name" value="PAC"/>
    <property type="match status" value="2"/>
</dbReference>
<dbReference type="GO" id="GO:0000155">
    <property type="term" value="F:phosphorelay sensor kinase activity"/>
    <property type="evidence" value="ECO:0007669"/>
    <property type="project" value="InterPro"/>
</dbReference>
<dbReference type="Pfam" id="PF00072">
    <property type="entry name" value="Response_reg"/>
    <property type="match status" value="1"/>
</dbReference>
<dbReference type="InterPro" id="IPR005467">
    <property type="entry name" value="His_kinase_dom"/>
</dbReference>
<keyword evidence="2" id="KW-0808">Transferase</keyword>
<dbReference type="SUPFAM" id="SSF52172">
    <property type="entry name" value="CheY-like"/>
    <property type="match status" value="1"/>
</dbReference>
<evidence type="ECO:0000259" key="10">
    <source>
        <dbReference type="PROSITE" id="PS50112"/>
    </source>
</evidence>
<dbReference type="InterPro" id="IPR035965">
    <property type="entry name" value="PAS-like_dom_sf"/>
</dbReference>
<keyword evidence="3" id="KW-0547">Nucleotide-binding</keyword>
<dbReference type="SMART" id="SM00387">
    <property type="entry name" value="HATPase_c"/>
    <property type="match status" value="1"/>
</dbReference>
<evidence type="ECO:0000259" key="11">
    <source>
        <dbReference type="PROSITE" id="PS50113"/>
    </source>
</evidence>
<keyword evidence="1 7" id="KW-0597">Phosphoprotein</keyword>
<feature type="domain" description="Response regulatory" evidence="9">
    <location>
        <begin position="552"/>
        <end position="667"/>
    </location>
</feature>
<dbReference type="InterPro" id="IPR036890">
    <property type="entry name" value="HATPase_C_sf"/>
</dbReference>
<dbReference type="Pfam" id="PF00512">
    <property type="entry name" value="HisKA"/>
    <property type="match status" value="1"/>
</dbReference>
<dbReference type="PROSITE" id="PS50109">
    <property type="entry name" value="HIS_KIN"/>
    <property type="match status" value="1"/>
</dbReference>
<dbReference type="InterPro" id="IPR001789">
    <property type="entry name" value="Sig_transdc_resp-reg_receiver"/>
</dbReference>
<evidence type="ECO:0000256" key="6">
    <source>
        <dbReference type="ARBA" id="ARBA00023012"/>
    </source>
</evidence>
<sequence length="670" mass="74691">MEIARTYGELLLEIQKLRSRLLEAEETLHAIGSGEVDALVISGNQGEQVFTLKGADQTYRILIEEMKEGAVTLAADDTVLYCNRGFARMLGMPLERVMGTRIQKLILPDDQAMFDEMLRQGRAGCSRGESTFLTGDGAHVPAYLSINTLQMDEVSALYIVVMDLTERKRAEEQIREQAALLDRAHDAIGARDLEHRITYWNKGAEHLYGWTAEEATGKKADELLYTEESPYLTEAKQEVIKEGEWAGELQQVTKDGREITVESRWTLVRDSEGNPKSILVINTDITEKKRLEVQFLRAQRMESIGTLAGGIAHDLNNMLTPIMMSVQILREKFKDEESQRLLNILERSTMRGANLINQVLSFARGIEGERKPIQVAYIISEIKKIAEETFPRSIYVRANTPKDLWTISGDATQLHQVMMNLCVNARDAMPSGGTLSIRAENILIDENYVRMNIEARVGPYVMISVSDTGVGIPPEIMGRIFEPFFTTKEHGKGTGLGLSTSLTVIRSHGGFTNVYSKAGKGTTFEFYIPAVITNETQKAEDQPLSPRGQGEVILVVDDEAPIREITSATLETNGYRVLTASNGAEAVVLYAQKKDDIKVVLMDMMMPVMEGPECIRTLRKVNPGVRVIAISGLTDRNDLEVFADNVCAFLPKPYTAQRLLLTVYEVISAK</sequence>
<dbReference type="Proteomes" id="UP000027153">
    <property type="component" value="Unassembled WGS sequence"/>
</dbReference>
<dbReference type="PANTHER" id="PTHR43065:SF46">
    <property type="entry name" value="C4-DICARBOXYLATE TRANSPORT SENSOR PROTEIN DCTB"/>
    <property type="match status" value="1"/>
</dbReference>
<dbReference type="SMART" id="SM00091">
    <property type="entry name" value="PAS"/>
    <property type="match status" value="2"/>
</dbReference>
<dbReference type="InterPro" id="IPR011006">
    <property type="entry name" value="CheY-like_superfamily"/>
</dbReference>
<evidence type="ECO:0000259" key="8">
    <source>
        <dbReference type="PROSITE" id="PS50109"/>
    </source>
</evidence>
<dbReference type="GO" id="GO:0005524">
    <property type="term" value="F:ATP binding"/>
    <property type="evidence" value="ECO:0007669"/>
    <property type="project" value="UniProtKB-KW"/>
</dbReference>
<dbReference type="AlphaFoldDB" id="A0A062V9U8"/>
<comment type="caution">
    <text evidence="12">The sequence shown here is derived from an EMBL/GenBank/DDBJ whole genome shotgun (WGS) entry which is preliminary data.</text>
</comment>
<proteinExistence type="predicted"/>
<feature type="modified residue" description="4-aspartylphosphate" evidence="7">
    <location>
        <position position="603"/>
    </location>
</feature>
<dbReference type="OrthoDB" id="8127at2157"/>
<dbReference type="PROSITE" id="PS50112">
    <property type="entry name" value="PAS"/>
    <property type="match status" value="2"/>
</dbReference>
<evidence type="ECO:0000256" key="3">
    <source>
        <dbReference type="ARBA" id="ARBA00022741"/>
    </source>
</evidence>
<dbReference type="SUPFAM" id="SSF55874">
    <property type="entry name" value="ATPase domain of HSP90 chaperone/DNA topoisomerase II/histidine kinase"/>
    <property type="match status" value="1"/>
</dbReference>
<dbReference type="InterPro" id="IPR001610">
    <property type="entry name" value="PAC"/>
</dbReference>
<dbReference type="RefSeq" id="WP_052368644.1">
    <property type="nucleotide sequence ID" value="NZ_JMIY01000003.1"/>
</dbReference>
<evidence type="ECO:0000256" key="7">
    <source>
        <dbReference type="PROSITE-ProRule" id="PRU00169"/>
    </source>
</evidence>